<dbReference type="Pfam" id="PF19279">
    <property type="entry name" value="YegS_C"/>
    <property type="match status" value="1"/>
</dbReference>
<evidence type="ECO:0000259" key="5">
    <source>
        <dbReference type="PROSITE" id="PS50146"/>
    </source>
</evidence>
<dbReference type="InterPro" id="IPR005218">
    <property type="entry name" value="Diacylglycerol/lipid_kinase"/>
</dbReference>
<dbReference type="PANTHER" id="PTHR12358">
    <property type="entry name" value="SPHINGOSINE KINASE"/>
    <property type="match status" value="1"/>
</dbReference>
<accession>A0A934RE73</accession>
<comment type="caution">
    <text evidence="6">The sequence shown here is derived from an EMBL/GenBank/DDBJ whole genome shotgun (WGS) entry which is preliminary data.</text>
</comment>
<dbReference type="GO" id="GO:0005524">
    <property type="term" value="F:ATP binding"/>
    <property type="evidence" value="ECO:0007669"/>
    <property type="project" value="UniProtKB-KW"/>
</dbReference>
<keyword evidence="3 6" id="KW-0418">Kinase</keyword>
<reference evidence="6" key="1">
    <citation type="submission" date="2021-01" db="EMBL/GenBank/DDBJ databases">
        <title>Modified the classification status of verrucomicrobia.</title>
        <authorList>
            <person name="Feng X."/>
        </authorList>
    </citation>
    <scope>NUCLEOTIDE SEQUENCE</scope>
    <source>
        <strain evidence="6">KCTC 22201</strain>
    </source>
</reference>
<name>A0A934RE73_9BACT</name>
<dbReference type="RefSeq" id="WP_200278385.1">
    <property type="nucleotide sequence ID" value="NZ_JAENII010000005.1"/>
</dbReference>
<dbReference type="AlphaFoldDB" id="A0A934RE73"/>
<proteinExistence type="predicted"/>
<dbReference type="Gene3D" id="3.40.50.10330">
    <property type="entry name" value="Probable inorganic polyphosphate/atp-NAD kinase, domain 1"/>
    <property type="match status" value="1"/>
</dbReference>
<dbReference type="SUPFAM" id="SSF111331">
    <property type="entry name" value="NAD kinase/diacylglycerol kinase-like"/>
    <property type="match status" value="1"/>
</dbReference>
<dbReference type="Gene3D" id="2.60.200.40">
    <property type="match status" value="1"/>
</dbReference>
<keyword evidence="4" id="KW-0067">ATP-binding</keyword>
<dbReference type="InterPro" id="IPR045540">
    <property type="entry name" value="YegS/DAGK_C"/>
</dbReference>
<evidence type="ECO:0000313" key="6">
    <source>
        <dbReference type="EMBL" id="MBK1826941.1"/>
    </source>
</evidence>
<organism evidence="6 7">
    <name type="scientific">Haloferula rosea</name>
    <dbReference type="NCBI Taxonomy" id="490093"/>
    <lineage>
        <taxon>Bacteria</taxon>
        <taxon>Pseudomonadati</taxon>
        <taxon>Verrucomicrobiota</taxon>
        <taxon>Verrucomicrobiia</taxon>
        <taxon>Verrucomicrobiales</taxon>
        <taxon>Verrucomicrobiaceae</taxon>
        <taxon>Haloferula</taxon>
    </lineage>
</organism>
<dbReference type="InterPro" id="IPR001206">
    <property type="entry name" value="Diacylglycerol_kinase_cat_dom"/>
</dbReference>
<evidence type="ECO:0000313" key="7">
    <source>
        <dbReference type="Proteomes" id="UP000658278"/>
    </source>
</evidence>
<dbReference type="InterPro" id="IPR016064">
    <property type="entry name" value="NAD/diacylglycerol_kinase_sf"/>
</dbReference>
<protein>
    <submittedName>
        <fullName evidence="6">Diacylglycerol kinase family lipid kinase</fullName>
    </submittedName>
</protein>
<dbReference type="GO" id="GO:0008654">
    <property type="term" value="P:phospholipid biosynthetic process"/>
    <property type="evidence" value="ECO:0007669"/>
    <property type="project" value="InterPro"/>
</dbReference>
<dbReference type="Pfam" id="PF00781">
    <property type="entry name" value="DAGK_cat"/>
    <property type="match status" value="1"/>
</dbReference>
<dbReference type="PROSITE" id="PS50146">
    <property type="entry name" value="DAGK"/>
    <property type="match status" value="1"/>
</dbReference>
<evidence type="ECO:0000256" key="3">
    <source>
        <dbReference type="ARBA" id="ARBA00022777"/>
    </source>
</evidence>
<dbReference type="InterPro" id="IPR017438">
    <property type="entry name" value="ATP-NAD_kinase_N"/>
</dbReference>
<dbReference type="Proteomes" id="UP000658278">
    <property type="component" value="Unassembled WGS sequence"/>
</dbReference>
<dbReference type="NCBIfam" id="TIGR00147">
    <property type="entry name" value="YegS/Rv2252/BmrU family lipid kinase"/>
    <property type="match status" value="1"/>
</dbReference>
<evidence type="ECO:0000256" key="2">
    <source>
        <dbReference type="ARBA" id="ARBA00022741"/>
    </source>
</evidence>
<evidence type="ECO:0000256" key="1">
    <source>
        <dbReference type="ARBA" id="ARBA00022679"/>
    </source>
</evidence>
<dbReference type="EMBL" id="JAENII010000005">
    <property type="protein sequence ID" value="MBK1826941.1"/>
    <property type="molecule type" value="Genomic_DNA"/>
</dbReference>
<dbReference type="PANTHER" id="PTHR12358:SF54">
    <property type="entry name" value="SPHINGOSINE KINASE RELATED PROTEIN"/>
    <property type="match status" value="1"/>
</dbReference>
<dbReference type="InterPro" id="IPR050187">
    <property type="entry name" value="Lipid_Phosphate_FormReg"/>
</dbReference>
<evidence type="ECO:0000256" key="4">
    <source>
        <dbReference type="ARBA" id="ARBA00022840"/>
    </source>
</evidence>
<dbReference type="GO" id="GO:0016301">
    <property type="term" value="F:kinase activity"/>
    <property type="evidence" value="ECO:0007669"/>
    <property type="project" value="UniProtKB-KW"/>
</dbReference>
<sequence>MSLPRRYPVLFNPKARSQRGRRALEFLMDNAAGLALYATRSIEEAQELSAGFAEAGEPVVVAAGGDGTLNAVVKGLAGSQTALGVLPTGTMNVFARELGIPYDHLERAFEVILEGNVKEVDLFEANGTPFVQMAGFGFDAAVIEETTWESKKVLGPLAYLLSAVKVLGESPPKMVVETGDGRREEGAVVLAGNGSLYGGQIKLFHRADNQDSKLDVLIFKEAGYKLVRDSLRGLALGAIDFDQSTVSYIQAESLRVTADREVPLEVDGELVGRTNEVVFSDDKPEKLRVLAPREPIGTRFEEALKSMMAWTKNVVAPQD</sequence>
<dbReference type="SMART" id="SM00046">
    <property type="entry name" value="DAGKc"/>
    <property type="match status" value="1"/>
</dbReference>
<keyword evidence="7" id="KW-1185">Reference proteome</keyword>
<feature type="domain" description="DAGKc" evidence="5">
    <location>
        <begin position="2"/>
        <end position="129"/>
    </location>
</feature>
<keyword evidence="2" id="KW-0547">Nucleotide-binding</keyword>
<gene>
    <name evidence="6" type="ORF">JIN81_07915</name>
</gene>
<keyword evidence="1" id="KW-0808">Transferase</keyword>